<evidence type="ECO:0000313" key="2">
    <source>
        <dbReference type="Proteomes" id="UP000054387"/>
    </source>
</evidence>
<reference evidence="1 2" key="1">
    <citation type="submission" date="2015-12" db="EMBL/GenBank/DDBJ databases">
        <title>Haloprofundus marisrubri gen. nov., sp. nov., an extremely halophilic archaeon isolated from the Discovery deep brine-seawater interface in the Red Sea.</title>
        <authorList>
            <person name="Zhang G."/>
            <person name="Stingl U."/>
            <person name="Rashid M."/>
        </authorList>
    </citation>
    <scope>NUCLEOTIDE SEQUENCE [LARGE SCALE GENOMIC DNA]</scope>
    <source>
        <strain evidence="1 2">SB9</strain>
    </source>
</reference>
<organism evidence="1 2">
    <name type="scientific">Haloprofundus marisrubri</name>
    <dbReference type="NCBI Taxonomy" id="1514971"/>
    <lineage>
        <taxon>Archaea</taxon>
        <taxon>Methanobacteriati</taxon>
        <taxon>Methanobacteriota</taxon>
        <taxon>Stenosarchaea group</taxon>
        <taxon>Halobacteria</taxon>
        <taxon>Halobacteriales</taxon>
        <taxon>Haloferacaceae</taxon>
        <taxon>Haloprofundus</taxon>
    </lineage>
</organism>
<dbReference type="AlphaFoldDB" id="A0A0W1R4N7"/>
<dbReference type="Proteomes" id="UP000054387">
    <property type="component" value="Unassembled WGS sequence"/>
</dbReference>
<gene>
    <name evidence="1" type="ORF">AUR64_01990</name>
</gene>
<dbReference type="EMBL" id="LOPU01000038">
    <property type="protein sequence ID" value="KTG07823.1"/>
    <property type="molecule type" value="Genomic_DNA"/>
</dbReference>
<evidence type="ECO:0008006" key="3">
    <source>
        <dbReference type="Google" id="ProtNLM"/>
    </source>
</evidence>
<dbReference type="SUPFAM" id="SSF88713">
    <property type="entry name" value="Glycoside hydrolase/deacetylase"/>
    <property type="match status" value="1"/>
</dbReference>
<evidence type="ECO:0000313" key="1">
    <source>
        <dbReference type="EMBL" id="KTG07823.1"/>
    </source>
</evidence>
<sequence>MIPGYDFALGLTHDVDRPHQSPIHAVYYALRERNPSRLRGLKPGSNPYWLFDDIMEIEDDLGVRSSFYFLQEQSMLQRPLEEWRDSRHWVEHIGRYDIEAPDIHDLIRRLNDGGWEIGLHGSYSSYDKPELLSEQKATLERILGDSVVGGRQHCLNMTAPDTWRHHTDLGLQYDSSLGSSSTYGFEHGYDPIRPFDDEFVVFPLTIMERTLPNVSESIDEAWAECERLLEEAAENEAVMTVLWHPTYYDEEERPGYRRLYRRLIERAQEMGGYVGPLAEIYQSLEHPVAVDAER</sequence>
<dbReference type="InterPro" id="IPR011330">
    <property type="entry name" value="Glyco_hydro/deAcase_b/a-brl"/>
</dbReference>
<comment type="caution">
    <text evidence="1">The sequence shown here is derived from an EMBL/GenBank/DDBJ whole genome shotgun (WGS) entry which is preliminary data.</text>
</comment>
<dbReference type="GO" id="GO:0005975">
    <property type="term" value="P:carbohydrate metabolic process"/>
    <property type="evidence" value="ECO:0007669"/>
    <property type="project" value="InterPro"/>
</dbReference>
<proteinExistence type="predicted"/>
<name>A0A0W1R4N7_9EURY</name>
<dbReference type="Gene3D" id="3.20.20.370">
    <property type="entry name" value="Glycoside hydrolase/deacetylase"/>
    <property type="match status" value="1"/>
</dbReference>
<protein>
    <recommendedName>
        <fullName evidence="3">NodB homology domain-containing protein</fullName>
    </recommendedName>
</protein>
<accession>A0A0W1R4N7</accession>
<keyword evidence="2" id="KW-1185">Reference proteome</keyword>
<dbReference type="CDD" id="cd10931">
    <property type="entry name" value="CE4_u7"/>
    <property type="match status" value="1"/>
</dbReference>
<dbReference type="STRING" id="1514971.AUR64_01990"/>